<keyword evidence="20" id="KW-1185">Reference proteome</keyword>
<dbReference type="InterPro" id="IPR025654">
    <property type="entry name" value="PEX2/10"/>
</dbReference>
<keyword evidence="11" id="KW-0653">Protein transport</keyword>
<evidence type="ECO:0000256" key="15">
    <source>
        <dbReference type="ARBA" id="ARBA00032511"/>
    </source>
</evidence>
<comment type="pathway">
    <text evidence="2">Protein modification; protein ubiquitination.</text>
</comment>
<comment type="subcellular location">
    <subcellularLocation>
        <location evidence="1">Peroxisome membrane</location>
        <topology evidence="1">Multi-pass membrane protein</topology>
    </subcellularLocation>
</comment>
<evidence type="ECO:0000256" key="5">
    <source>
        <dbReference type="ARBA" id="ARBA00022679"/>
    </source>
</evidence>
<dbReference type="Pfam" id="PF04757">
    <property type="entry name" value="Pex2_Pex12"/>
    <property type="match status" value="1"/>
</dbReference>
<dbReference type="PROSITE" id="PS00518">
    <property type="entry name" value="ZF_RING_1"/>
    <property type="match status" value="1"/>
</dbReference>
<evidence type="ECO:0000256" key="3">
    <source>
        <dbReference type="ARBA" id="ARBA00008704"/>
    </source>
</evidence>
<organism evidence="19 20">
    <name type="scientific">Steinernema hermaphroditum</name>
    <dbReference type="NCBI Taxonomy" id="289476"/>
    <lineage>
        <taxon>Eukaryota</taxon>
        <taxon>Metazoa</taxon>
        <taxon>Ecdysozoa</taxon>
        <taxon>Nematoda</taxon>
        <taxon>Chromadorea</taxon>
        <taxon>Rhabditida</taxon>
        <taxon>Tylenchina</taxon>
        <taxon>Panagrolaimomorpha</taxon>
        <taxon>Strongyloidoidea</taxon>
        <taxon>Steinernematidae</taxon>
        <taxon>Steinernema</taxon>
    </lineage>
</organism>
<dbReference type="AlphaFoldDB" id="A0AA39LNZ2"/>
<evidence type="ECO:0000256" key="12">
    <source>
        <dbReference type="ARBA" id="ARBA00022989"/>
    </source>
</evidence>
<protein>
    <recommendedName>
        <fullName evidence="17">RING-type E3 ubiquitin transferase (cysteine targeting)</fullName>
        <ecNumber evidence="17">2.3.2.36</ecNumber>
    </recommendedName>
    <alternativeName>
        <fullName evidence="15">Peroxin-2</fullName>
    </alternativeName>
</protein>
<proteinExistence type="inferred from homology"/>
<comment type="similarity">
    <text evidence="3">Belongs to the pex2/pex10/pex12 family.</text>
</comment>
<keyword evidence="8" id="KW-0863">Zinc-finger</keyword>
<name>A0AA39LNZ2_9BILA</name>
<evidence type="ECO:0000256" key="13">
    <source>
        <dbReference type="ARBA" id="ARBA00023136"/>
    </source>
</evidence>
<comment type="caution">
    <text evidence="19">The sequence shown here is derived from an EMBL/GenBank/DDBJ whole genome shotgun (WGS) entry which is preliminary data.</text>
</comment>
<evidence type="ECO:0000259" key="18">
    <source>
        <dbReference type="Pfam" id="PF04757"/>
    </source>
</evidence>
<dbReference type="Proteomes" id="UP001175271">
    <property type="component" value="Unassembled WGS sequence"/>
</dbReference>
<dbReference type="GO" id="GO:0061630">
    <property type="term" value="F:ubiquitin protein ligase activity"/>
    <property type="evidence" value="ECO:0007669"/>
    <property type="project" value="UniProtKB-EC"/>
</dbReference>
<evidence type="ECO:0000256" key="16">
    <source>
        <dbReference type="ARBA" id="ARBA00034438"/>
    </source>
</evidence>
<dbReference type="GO" id="GO:0016558">
    <property type="term" value="P:protein import into peroxisome matrix"/>
    <property type="evidence" value="ECO:0007669"/>
    <property type="project" value="InterPro"/>
</dbReference>
<evidence type="ECO:0000256" key="4">
    <source>
        <dbReference type="ARBA" id="ARBA00022448"/>
    </source>
</evidence>
<evidence type="ECO:0000256" key="14">
    <source>
        <dbReference type="ARBA" id="ARBA00023140"/>
    </source>
</evidence>
<dbReference type="GO" id="GO:0008270">
    <property type="term" value="F:zinc ion binding"/>
    <property type="evidence" value="ECO:0007669"/>
    <property type="project" value="UniProtKB-KW"/>
</dbReference>
<reference evidence="19" key="1">
    <citation type="submission" date="2023-06" db="EMBL/GenBank/DDBJ databases">
        <title>Genomic analysis of the entomopathogenic nematode Steinernema hermaphroditum.</title>
        <authorList>
            <person name="Schwarz E.M."/>
            <person name="Heppert J.K."/>
            <person name="Baniya A."/>
            <person name="Schwartz H.T."/>
            <person name="Tan C.-H."/>
            <person name="Antoshechkin I."/>
            <person name="Sternberg P.W."/>
            <person name="Goodrich-Blair H."/>
            <person name="Dillman A.R."/>
        </authorList>
    </citation>
    <scope>NUCLEOTIDE SEQUENCE</scope>
    <source>
        <strain evidence="19">PS9179</strain>
        <tissue evidence="19">Whole animal</tissue>
    </source>
</reference>
<evidence type="ECO:0000256" key="11">
    <source>
        <dbReference type="ARBA" id="ARBA00022927"/>
    </source>
</evidence>
<keyword evidence="4" id="KW-0813">Transport</keyword>
<keyword evidence="9" id="KW-0833">Ubl conjugation pathway</keyword>
<keyword evidence="13" id="KW-0472">Membrane</keyword>
<evidence type="ECO:0000256" key="9">
    <source>
        <dbReference type="ARBA" id="ARBA00022786"/>
    </source>
</evidence>
<keyword evidence="6" id="KW-0812">Transmembrane</keyword>
<evidence type="ECO:0000256" key="1">
    <source>
        <dbReference type="ARBA" id="ARBA00004585"/>
    </source>
</evidence>
<dbReference type="InterPro" id="IPR006845">
    <property type="entry name" value="Pex_N"/>
</dbReference>
<gene>
    <name evidence="19" type="ORF">QR680_017349</name>
</gene>
<evidence type="ECO:0000313" key="19">
    <source>
        <dbReference type="EMBL" id="KAK0404223.1"/>
    </source>
</evidence>
<evidence type="ECO:0000313" key="20">
    <source>
        <dbReference type="Proteomes" id="UP001175271"/>
    </source>
</evidence>
<dbReference type="EC" id="2.3.2.36" evidence="17"/>
<evidence type="ECO:0000256" key="7">
    <source>
        <dbReference type="ARBA" id="ARBA00022723"/>
    </source>
</evidence>
<evidence type="ECO:0000256" key="17">
    <source>
        <dbReference type="ARBA" id="ARBA00034523"/>
    </source>
</evidence>
<accession>A0AA39LNZ2</accession>
<keyword evidence="10" id="KW-0862">Zinc</keyword>
<evidence type="ECO:0000256" key="6">
    <source>
        <dbReference type="ARBA" id="ARBA00022692"/>
    </source>
</evidence>
<dbReference type="EMBL" id="JAUCMV010000004">
    <property type="protein sequence ID" value="KAK0404223.1"/>
    <property type="molecule type" value="Genomic_DNA"/>
</dbReference>
<keyword evidence="5" id="KW-0808">Transferase</keyword>
<keyword evidence="7" id="KW-0479">Metal-binding</keyword>
<comment type="catalytic activity">
    <reaction evidence="16">
        <text>[E2 ubiquitin-conjugating enzyme]-S-ubiquitinyl-L-cysteine + [acceptor protein]-L-cysteine = [E2 ubiquitin-conjugating enzyme]-L-cysteine + [acceptor protein]-S-ubiquitinyl-L-cysteine.</text>
        <dbReference type="EC" id="2.3.2.36"/>
    </reaction>
</comment>
<dbReference type="PANTHER" id="PTHR48178:SF1">
    <property type="entry name" value="PEROXISOME BIOGENESIS FACTOR 2"/>
    <property type="match status" value="1"/>
</dbReference>
<dbReference type="InterPro" id="IPR017907">
    <property type="entry name" value="Znf_RING_CS"/>
</dbReference>
<dbReference type="PANTHER" id="PTHR48178">
    <property type="entry name" value="PEROXISOME BIOGENESIS FACTOR 2"/>
    <property type="match status" value="1"/>
</dbReference>
<evidence type="ECO:0000256" key="8">
    <source>
        <dbReference type="ARBA" id="ARBA00022771"/>
    </source>
</evidence>
<evidence type="ECO:0000256" key="10">
    <source>
        <dbReference type="ARBA" id="ARBA00022833"/>
    </source>
</evidence>
<sequence>MALRVGQIDARILDSEVEALASDAVDRLISSLPVAVAISMEKIRPEIRLVVRAVLWSHRLLKGRSIGQEFLNLHYPGYGPRRVLLHFLFEAILPYASVRVLDLVPSRHHRIRRLLARLETWSAVVSLLVHFYFLRSGGFSSLVERLLGLRPTYTTPARLGLINFDALNRELLWYSFRDVIVLALPLFRAARLVWRRSLASADVDVSSGFEWKCARCAQTAVIPTQRNRAAPDDKAVFCPHVFCYYCYTSEVCCERCGKPLDDRFPRFATGKPIRP</sequence>
<evidence type="ECO:0000256" key="2">
    <source>
        <dbReference type="ARBA" id="ARBA00004906"/>
    </source>
</evidence>
<keyword evidence="12" id="KW-1133">Transmembrane helix</keyword>
<feature type="domain" description="Pex N-terminal" evidence="18">
    <location>
        <begin position="14"/>
        <end position="192"/>
    </location>
</feature>
<keyword evidence="14" id="KW-0576">Peroxisome</keyword>
<dbReference type="GO" id="GO:0005778">
    <property type="term" value="C:peroxisomal membrane"/>
    <property type="evidence" value="ECO:0007669"/>
    <property type="project" value="UniProtKB-SubCell"/>
</dbReference>